<feature type="region of interest" description="Disordered" evidence="2">
    <location>
        <begin position="304"/>
        <end position="335"/>
    </location>
</feature>
<dbReference type="SUPFAM" id="SSF48452">
    <property type="entry name" value="TPR-like"/>
    <property type="match status" value="1"/>
</dbReference>
<feature type="compositionally biased region" description="Polar residues" evidence="2">
    <location>
        <begin position="193"/>
        <end position="214"/>
    </location>
</feature>
<dbReference type="RefSeq" id="WP_229641992.1">
    <property type="nucleotide sequence ID" value="NZ_JADWDC010000057.1"/>
</dbReference>
<gene>
    <name evidence="4" type="ORF">I4641_18120</name>
</gene>
<comment type="caution">
    <text evidence="4">The sequence shown here is derived from an EMBL/GenBank/DDBJ whole genome shotgun (WGS) entry which is preliminary data.</text>
</comment>
<evidence type="ECO:0000256" key="1">
    <source>
        <dbReference type="PROSITE-ProRule" id="PRU00339"/>
    </source>
</evidence>
<evidence type="ECO:0000256" key="2">
    <source>
        <dbReference type="SAM" id="MobiDB-lite"/>
    </source>
</evidence>
<evidence type="ECO:0000313" key="5">
    <source>
        <dbReference type="Proteomes" id="UP000729733"/>
    </source>
</evidence>
<dbReference type="InterPro" id="IPR019734">
    <property type="entry name" value="TPR_rpt"/>
</dbReference>
<dbReference type="InterPro" id="IPR001623">
    <property type="entry name" value="DnaJ_domain"/>
</dbReference>
<dbReference type="EMBL" id="JADWDC010000057">
    <property type="protein sequence ID" value="MCC0178889.1"/>
    <property type="molecule type" value="Genomic_DNA"/>
</dbReference>
<name>A0A964FJ35_9CYAN</name>
<dbReference type="CDD" id="cd06257">
    <property type="entry name" value="DnaJ"/>
    <property type="match status" value="1"/>
</dbReference>
<keyword evidence="1" id="KW-0802">TPR repeat</keyword>
<dbReference type="Pfam" id="PF13181">
    <property type="entry name" value="TPR_8"/>
    <property type="match status" value="1"/>
</dbReference>
<evidence type="ECO:0000313" key="4">
    <source>
        <dbReference type="EMBL" id="MCC0178889.1"/>
    </source>
</evidence>
<dbReference type="PRINTS" id="PR00625">
    <property type="entry name" value="JDOMAIN"/>
</dbReference>
<dbReference type="PROSITE" id="PS50005">
    <property type="entry name" value="TPR"/>
    <property type="match status" value="1"/>
</dbReference>
<dbReference type="Gene3D" id="1.25.40.10">
    <property type="entry name" value="Tetratricopeptide repeat domain"/>
    <property type="match status" value="1"/>
</dbReference>
<keyword evidence="5" id="KW-1185">Reference proteome</keyword>
<feature type="repeat" description="TPR" evidence="1">
    <location>
        <begin position="222"/>
        <end position="255"/>
    </location>
</feature>
<dbReference type="SMART" id="SM00271">
    <property type="entry name" value="DnaJ"/>
    <property type="match status" value="1"/>
</dbReference>
<dbReference type="Gene3D" id="1.10.287.110">
    <property type="entry name" value="DnaJ domain"/>
    <property type="match status" value="1"/>
</dbReference>
<dbReference type="InterPro" id="IPR011990">
    <property type="entry name" value="TPR-like_helical_dom_sf"/>
</dbReference>
<reference evidence="4" key="1">
    <citation type="journal article" date="2021" name="Antonie Van Leeuwenhoek">
        <title>Draft genome and description of Waterburya agarophytonicola gen. nov. sp. nov. (Pleurocapsales, Cyanobacteria): a seaweed symbiont.</title>
        <authorList>
            <person name="Bonthond G."/>
            <person name="Shalygin S."/>
            <person name="Bayer T."/>
            <person name="Weinberger F."/>
        </authorList>
    </citation>
    <scope>NUCLEOTIDE SEQUENCE</scope>
    <source>
        <strain evidence="4">KI4</strain>
    </source>
</reference>
<sequence length="335" mass="37109">MSFAIKHGLFKLNLIDHHAILGVSLDANPKQIRLNYLKIAQKLHPDKCRQDPQKMEISSEILSRLVNPAYEQLSRKSSFAEHQLVLTQIGKRLAENKSKINVNSAAAQELLKAGVSSELVYPKLLKKLTEEQYKSLEKIQHNIGLISELNLIYLMLKFDRATSTAPQNKVAQSSAKSTPKPTAKPKTSKDKQTISQSKPAITKTSPPQNTNTIDEPTPGVRVNAFVGRAQQYIKKGEFDLAVTELRDALRIDPNHGVAHAVMGQAYLHKKQLTMAKVHIGKACKAEPTNSVVMESKKTLDKLMTKANKSKSSNATSNNKPDQSGFFSGFFGSKKK</sequence>
<feature type="compositionally biased region" description="Low complexity" evidence="2">
    <location>
        <begin position="173"/>
        <end position="185"/>
    </location>
</feature>
<accession>A0A964FJ35</accession>
<dbReference type="Pfam" id="PF00226">
    <property type="entry name" value="DnaJ"/>
    <property type="match status" value="1"/>
</dbReference>
<dbReference type="AlphaFoldDB" id="A0A964FJ35"/>
<dbReference type="SMART" id="SM00028">
    <property type="entry name" value="TPR"/>
    <property type="match status" value="2"/>
</dbReference>
<evidence type="ECO:0000259" key="3">
    <source>
        <dbReference type="PROSITE" id="PS50076"/>
    </source>
</evidence>
<protein>
    <submittedName>
        <fullName evidence="4">DnaJ domain-containing protein</fullName>
    </submittedName>
</protein>
<dbReference type="SUPFAM" id="SSF46565">
    <property type="entry name" value="Chaperone J-domain"/>
    <property type="match status" value="1"/>
</dbReference>
<dbReference type="PROSITE" id="PS50076">
    <property type="entry name" value="DNAJ_2"/>
    <property type="match status" value="1"/>
</dbReference>
<feature type="domain" description="J" evidence="3">
    <location>
        <begin position="16"/>
        <end position="90"/>
    </location>
</feature>
<dbReference type="Proteomes" id="UP000729733">
    <property type="component" value="Unassembled WGS sequence"/>
</dbReference>
<feature type="region of interest" description="Disordered" evidence="2">
    <location>
        <begin position="165"/>
        <end position="218"/>
    </location>
</feature>
<dbReference type="InterPro" id="IPR036869">
    <property type="entry name" value="J_dom_sf"/>
</dbReference>
<proteinExistence type="predicted"/>
<organism evidence="4 5">
    <name type="scientific">Waterburya agarophytonicola KI4</name>
    <dbReference type="NCBI Taxonomy" id="2874699"/>
    <lineage>
        <taxon>Bacteria</taxon>
        <taxon>Bacillati</taxon>
        <taxon>Cyanobacteriota</taxon>
        <taxon>Cyanophyceae</taxon>
        <taxon>Pleurocapsales</taxon>
        <taxon>Hyellaceae</taxon>
        <taxon>Waterburya</taxon>
        <taxon>Waterburya agarophytonicola</taxon>
    </lineage>
</organism>